<evidence type="ECO:0000313" key="2">
    <source>
        <dbReference type="Proteomes" id="UP000349468"/>
    </source>
</evidence>
<sequence>MSDTKKFLVTAGIDVQDSGIGVSIFRHQIAPGETEALRADLGDKPFVHPGNLSAKDLSKYLRDLAGRISLVEELQVDSARYQEMAPCAQRRFEEARAELLEVEGLLSQATTLFPESQEEASCEPTPELDPLKAPLAVAEQQLQSHGLAEPAGATRSPRPREIETLQALLSESLIEVWGEVPETLTATAASFGMAVRVAFDELYGPVTAVCSPVFSD</sequence>
<organism evidence="1 2">
    <name type="scientific">Pseudomonas fluorescens</name>
    <dbReference type="NCBI Taxonomy" id="294"/>
    <lineage>
        <taxon>Bacteria</taxon>
        <taxon>Pseudomonadati</taxon>
        <taxon>Pseudomonadota</taxon>
        <taxon>Gammaproteobacteria</taxon>
        <taxon>Pseudomonadales</taxon>
        <taxon>Pseudomonadaceae</taxon>
        <taxon>Pseudomonas</taxon>
    </lineage>
</organism>
<dbReference type="AlphaFoldDB" id="A0A5E7QKM2"/>
<dbReference type="EMBL" id="CABVIK010000049">
    <property type="protein sequence ID" value="VVP62055.1"/>
    <property type="molecule type" value="Genomic_DNA"/>
</dbReference>
<name>A0A5E7QKM2_PSEFL</name>
<evidence type="ECO:0000313" key="1">
    <source>
        <dbReference type="EMBL" id="VVP62055.1"/>
    </source>
</evidence>
<gene>
    <name evidence="1" type="ORF">PS870_06518</name>
</gene>
<dbReference type="Proteomes" id="UP000349468">
    <property type="component" value="Unassembled WGS sequence"/>
</dbReference>
<proteinExistence type="predicted"/>
<accession>A0A5E7QKM2</accession>
<dbReference type="RefSeq" id="WP_154914342.1">
    <property type="nucleotide sequence ID" value="NZ_CABVIK010000049.1"/>
</dbReference>
<reference evidence="1 2" key="1">
    <citation type="submission" date="2019-09" db="EMBL/GenBank/DDBJ databases">
        <authorList>
            <person name="Chandra G."/>
            <person name="Truman W A."/>
        </authorList>
    </citation>
    <scope>NUCLEOTIDE SEQUENCE [LARGE SCALE GENOMIC DNA]</scope>
    <source>
        <strain evidence="1">PS870</strain>
    </source>
</reference>
<protein>
    <submittedName>
        <fullName evidence="1">Uncharacterized protein</fullName>
    </submittedName>
</protein>